<evidence type="ECO:0000256" key="3">
    <source>
        <dbReference type="ARBA" id="ARBA00023237"/>
    </source>
</evidence>
<evidence type="ECO:0000256" key="1">
    <source>
        <dbReference type="ARBA" id="ARBA00004442"/>
    </source>
</evidence>
<gene>
    <name evidence="4" type="ORF">METZ01_LOCUS449681</name>
</gene>
<protein>
    <recommendedName>
        <fullName evidence="5">TonB-dependent receptor-like beta-barrel domain-containing protein</fullName>
    </recommendedName>
</protein>
<dbReference type="GO" id="GO:0009279">
    <property type="term" value="C:cell outer membrane"/>
    <property type="evidence" value="ECO:0007669"/>
    <property type="project" value="UniProtKB-SubCell"/>
</dbReference>
<name>A0A382ZMP5_9ZZZZ</name>
<dbReference type="Gene3D" id="2.40.170.20">
    <property type="entry name" value="TonB-dependent receptor, beta-barrel domain"/>
    <property type="match status" value="1"/>
</dbReference>
<dbReference type="InterPro" id="IPR036942">
    <property type="entry name" value="Beta-barrel_TonB_sf"/>
</dbReference>
<dbReference type="SUPFAM" id="SSF56935">
    <property type="entry name" value="Porins"/>
    <property type="match status" value="1"/>
</dbReference>
<proteinExistence type="predicted"/>
<evidence type="ECO:0000313" key="4">
    <source>
        <dbReference type="EMBL" id="SVD96827.1"/>
    </source>
</evidence>
<dbReference type="EMBL" id="UINC01185225">
    <property type="protein sequence ID" value="SVD96827.1"/>
    <property type="molecule type" value="Genomic_DNA"/>
</dbReference>
<dbReference type="AlphaFoldDB" id="A0A382ZMP5"/>
<evidence type="ECO:0000256" key="2">
    <source>
        <dbReference type="ARBA" id="ARBA00023136"/>
    </source>
</evidence>
<evidence type="ECO:0008006" key="5">
    <source>
        <dbReference type="Google" id="ProtNLM"/>
    </source>
</evidence>
<accession>A0A382ZMP5</accession>
<keyword evidence="3" id="KW-0998">Cell outer membrane</keyword>
<organism evidence="4">
    <name type="scientific">marine metagenome</name>
    <dbReference type="NCBI Taxonomy" id="408172"/>
    <lineage>
        <taxon>unclassified sequences</taxon>
        <taxon>metagenomes</taxon>
        <taxon>ecological metagenomes</taxon>
    </lineage>
</organism>
<dbReference type="InterPro" id="IPR010917">
    <property type="entry name" value="TonB_rcpt_CS"/>
</dbReference>
<reference evidence="4" key="1">
    <citation type="submission" date="2018-05" db="EMBL/GenBank/DDBJ databases">
        <authorList>
            <person name="Lanie J.A."/>
            <person name="Ng W.-L."/>
            <person name="Kazmierczak K.M."/>
            <person name="Andrzejewski T.M."/>
            <person name="Davidsen T.M."/>
            <person name="Wayne K.J."/>
            <person name="Tettelin H."/>
            <person name="Glass J.I."/>
            <person name="Rusch D."/>
            <person name="Podicherti R."/>
            <person name="Tsui H.-C.T."/>
            <person name="Winkler M.E."/>
        </authorList>
    </citation>
    <scope>NUCLEOTIDE SEQUENCE</scope>
</reference>
<comment type="subcellular location">
    <subcellularLocation>
        <location evidence="1">Cell outer membrane</location>
    </subcellularLocation>
</comment>
<feature type="non-terminal residue" evidence="4">
    <location>
        <position position="1"/>
    </location>
</feature>
<keyword evidence="2" id="KW-0472">Membrane</keyword>
<sequence>RSDEIIIFGGASTYNKYENSDFAFIRGLVLSFTSRPVNGLSGSLDYTFQVARGTASDPAQARNAIAGGALPEVHLIPLDWDQTHTLNATLNYSSGNKGISFISQVGSGLSYTPESTTDISTIVQNSEKTPLTWNVDMLVYYNMDLFNQNIDLYCRVLNLFDHLNHTGVYSDTGVADRTKYLQQAQSQNTNEYYNTVEDWYNNETYYSKPRYIEIGMSYAF</sequence>
<dbReference type="PROSITE" id="PS01156">
    <property type="entry name" value="TONB_DEPENDENT_REC_2"/>
    <property type="match status" value="1"/>
</dbReference>